<dbReference type="PRINTS" id="PR00206">
    <property type="entry name" value="CONNEXIN"/>
</dbReference>
<reference evidence="13" key="2">
    <citation type="submission" date="2025-08" db="UniProtKB">
        <authorList>
            <consortium name="Ensembl"/>
        </authorList>
    </citation>
    <scope>IDENTIFICATION</scope>
</reference>
<dbReference type="Proteomes" id="UP000472272">
    <property type="component" value="Chromosome 8"/>
</dbReference>
<feature type="transmembrane region" description="Helical" evidence="10">
    <location>
        <begin position="128"/>
        <end position="153"/>
    </location>
</feature>
<evidence type="ECO:0000256" key="4">
    <source>
        <dbReference type="ARBA" id="ARBA00022692"/>
    </source>
</evidence>
<accession>A0A670IZ24</accession>
<dbReference type="GeneTree" id="ENSGT01030000234513"/>
<evidence type="ECO:0000259" key="12">
    <source>
        <dbReference type="SMART" id="SM01089"/>
    </source>
</evidence>
<organism evidence="13 14">
    <name type="scientific">Podarcis muralis</name>
    <name type="common">Wall lizard</name>
    <name type="synonym">Lacerta muralis</name>
    <dbReference type="NCBI Taxonomy" id="64176"/>
    <lineage>
        <taxon>Eukaryota</taxon>
        <taxon>Metazoa</taxon>
        <taxon>Chordata</taxon>
        <taxon>Craniata</taxon>
        <taxon>Vertebrata</taxon>
        <taxon>Euteleostomi</taxon>
        <taxon>Lepidosauria</taxon>
        <taxon>Squamata</taxon>
        <taxon>Bifurcata</taxon>
        <taxon>Unidentata</taxon>
        <taxon>Episquamata</taxon>
        <taxon>Laterata</taxon>
        <taxon>Lacertibaenia</taxon>
        <taxon>Lacertidae</taxon>
        <taxon>Podarcis</taxon>
    </lineage>
</organism>
<evidence type="ECO:0000256" key="1">
    <source>
        <dbReference type="ARBA" id="ARBA00004610"/>
    </source>
</evidence>
<dbReference type="GO" id="GO:0005654">
    <property type="term" value="C:nucleoplasm"/>
    <property type="evidence" value="ECO:0007669"/>
    <property type="project" value="Ensembl"/>
</dbReference>
<evidence type="ECO:0000313" key="14">
    <source>
        <dbReference type="Proteomes" id="UP000472272"/>
    </source>
</evidence>
<dbReference type="OMA" id="NLCEMAY"/>
<evidence type="ECO:0000313" key="13">
    <source>
        <dbReference type="Ensembl" id="ENSPMRP00000017250.1"/>
    </source>
</evidence>
<feature type="transmembrane region" description="Helical" evidence="10">
    <location>
        <begin position="185"/>
        <end position="209"/>
    </location>
</feature>
<keyword evidence="6" id="KW-0965">Cell junction</keyword>
<comment type="subcellular location">
    <subcellularLocation>
        <location evidence="1">Cell junction</location>
        <location evidence="1">Gap junction</location>
    </subcellularLocation>
    <subcellularLocation>
        <location evidence="2 9">Cell membrane</location>
        <topology evidence="2 9">Multi-pass membrane protein</topology>
    </subcellularLocation>
</comment>
<evidence type="ECO:0000256" key="9">
    <source>
        <dbReference type="RuleBase" id="RU000630"/>
    </source>
</evidence>
<evidence type="ECO:0000256" key="6">
    <source>
        <dbReference type="ARBA" id="ARBA00022949"/>
    </source>
</evidence>
<name>A0A670IZ24_PODMU</name>
<evidence type="ECO:0000256" key="5">
    <source>
        <dbReference type="ARBA" id="ARBA00022868"/>
    </source>
</evidence>
<dbReference type="Ensembl" id="ENSPMRT00000018367.1">
    <property type="protein sequence ID" value="ENSPMRP00000017250.1"/>
    <property type="gene ID" value="ENSPMRG00000011424.1"/>
</dbReference>
<sequence length="241" mass="27751">MNWASFQELVSDVNKYSTGLGRVWLTVVFIFRFLVYSVAAEHVWSDDQQDFMCNTRQPGCTNVCYNQSFPISHIRFWAFQLILVTCPSLFILMHVAYQETKEQKCLEGARERFHPQYPNPGKKCGGLWWTYLLSLLTKATVDLTFLYIFHCLYPNFDLPRVVKCAVVPCPNVVDCFIARPTEKKLFTYFMVATAMLCVILNLCEMAYLVSKSCKKPAASANLRQKVGNPHGWIKSFRGSKH</sequence>
<keyword evidence="8 10" id="KW-0472">Membrane</keyword>
<evidence type="ECO:0000259" key="11">
    <source>
        <dbReference type="SMART" id="SM00037"/>
    </source>
</evidence>
<evidence type="ECO:0000256" key="2">
    <source>
        <dbReference type="ARBA" id="ARBA00004651"/>
    </source>
</evidence>
<keyword evidence="4 9" id="KW-0812">Transmembrane</keyword>
<dbReference type="PROSITE" id="PS00408">
    <property type="entry name" value="CONNEXINS_2"/>
    <property type="match status" value="1"/>
</dbReference>
<dbReference type="Gene3D" id="1.20.1440.80">
    <property type="entry name" value="Gap junction channel protein cysteine-rich domain"/>
    <property type="match status" value="1"/>
</dbReference>
<dbReference type="InterPro" id="IPR038359">
    <property type="entry name" value="Connexin_N_sf"/>
</dbReference>
<dbReference type="InterPro" id="IPR017990">
    <property type="entry name" value="Connexin_CS"/>
</dbReference>
<dbReference type="PANTHER" id="PTHR11984:SF30">
    <property type="entry name" value="GAP JUNCTION BETA-4 PROTEIN"/>
    <property type="match status" value="1"/>
</dbReference>
<evidence type="ECO:0000256" key="3">
    <source>
        <dbReference type="ARBA" id="ARBA00022475"/>
    </source>
</evidence>
<dbReference type="GO" id="GO:0007267">
    <property type="term" value="P:cell-cell signaling"/>
    <property type="evidence" value="ECO:0007669"/>
    <property type="project" value="Ensembl"/>
</dbReference>
<dbReference type="SMART" id="SM00037">
    <property type="entry name" value="CNX"/>
    <property type="match status" value="1"/>
</dbReference>
<dbReference type="GO" id="GO:0042048">
    <property type="term" value="P:olfactory behavior"/>
    <property type="evidence" value="ECO:0007669"/>
    <property type="project" value="Ensembl"/>
</dbReference>
<reference evidence="13" key="3">
    <citation type="submission" date="2025-09" db="UniProtKB">
        <authorList>
            <consortium name="Ensembl"/>
        </authorList>
    </citation>
    <scope>IDENTIFICATION</scope>
</reference>
<comment type="function">
    <text evidence="9">One gap junction consists of a cluster of closely packed pairs of transmembrane channels, the connexons, through which materials of low MW diffuse from one cell to a neighboring cell.</text>
</comment>
<dbReference type="GO" id="GO:0005730">
    <property type="term" value="C:nucleolus"/>
    <property type="evidence" value="ECO:0007669"/>
    <property type="project" value="Ensembl"/>
</dbReference>
<dbReference type="GO" id="GO:0005243">
    <property type="term" value="F:gap junction channel activity"/>
    <property type="evidence" value="ECO:0007669"/>
    <property type="project" value="Ensembl"/>
</dbReference>
<reference evidence="13 14" key="1">
    <citation type="journal article" date="2019" name="Proc. Natl. Acad. Sci. U.S.A.">
        <title>Regulatory changes in pterin and carotenoid genes underlie balanced color polymorphisms in the wall lizard.</title>
        <authorList>
            <person name="Andrade P."/>
            <person name="Pinho C."/>
            <person name="Perez I de Lanuza G."/>
            <person name="Afonso S."/>
            <person name="Brejcha J."/>
            <person name="Rubin C.J."/>
            <person name="Wallerman O."/>
            <person name="Pereira P."/>
            <person name="Sabatino S.J."/>
            <person name="Bellati A."/>
            <person name="Pellitteri-Rosa D."/>
            <person name="Bosakova Z."/>
            <person name="Bunikis I."/>
            <person name="Carretero M.A."/>
            <person name="Feiner N."/>
            <person name="Marsik P."/>
            <person name="Pauperio F."/>
            <person name="Salvi D."/>
            <person name="Soler L."/>
            <person name="While G.M."/>
            <person name="Uller T."/>
            <person name="Font E."/>
            <person name="Andersson L."/>
            <person name="Carneiro M."/>
        </authorList>
    </citation>
    <scope>NUCLEOTIDE SEQUENCE</scope>
</reference>
<feature type="transmembrane region" description="Helical" evidence="10">
    <location>
        <begin position="20"/>
        <end position="39"/>
    </location>
</feature>
<gene>
    <name evidence="13" type="primary">GJB4</name>
</gene>
<keyword evidence="14" id="KW-1185">Reference proteome</keyword>
<dbReference type="GO" id="GO:0005922">
    <property type="term" value="C:connexin complex"/>
    <property type="evidence" value="ECO:0007669"/>
    <property type="project" value="Ensembl"/>
</dbReference>
<dbReference type="InterPro" id="IPR013092">
    <property type="entry name" value="Connexin_N"/>
</dbReference>
<comment type="subunit">
    <text evidence="9">A connexon is composed of a hexamer of connexins.</text>
</comment>
<keyword evidence="5 9" id="KW-0303">Gap junction</keyword>
<dbReference type="InterPro" id="IPR000500">
    <property type="entry name" value="Connexin"/>
</dbReference>
<comment type="similarity">
    <text evidence="9">Belongs to the connexin family.</text>
</comment>
<dbReference type="GO" id="GO:0007608">
    <property type="term" value="P:sensory perception of smell"/>
    <property type="evidence" value="ECO:0007669"/>
    <property type="project" value="Ensembl"/>
</dbReference>
<dbReference type="FunFam" id="1.20.1440.80:FF:000001">
    <property type="entry name" value="Gap junction alpha-1"/>
    <property type="match status" value="1"/>
</dbReference>
<evidence type="ECO:0000256" key="7">
    <source>
        <dbReference type="ARBA" id="ARBA00022989"/>
    </source>
</evidence>
<evidence type="ECO:0000256" key="10">
    <source>
        <dbReference type="SAM" id="Phobius"/>
    </source>
</evidence>
<dbReference type="GO" id="GO:1990349">
    <property type="term" value="P:gap junction-mediated intercellular transport"/>
    <property type="evidence" value="ECO:0007669"/>
    <property type="project" value="Ensembl"/>
</dbReference>
<dbReference type="SMART" id="SM01089">
    <property type="entry name" value="Connexin_CCC"/>
    <property type="match status" value="1"/>
</dbReference>
<dbReference type="InterPro" id="IPR019570">
    <property type="entry name" value="Connexin_CCC"/>
</dbReference>
<feature type="domain" description="Connexin N-terminal" evidence="11">
    <location>
        <begin position="42"/>
        <end position="75"/>
    </location>
</feature>
<feature type="domain" description="Connexin cysteine-rich" evidence="12">
    <location>
        <begin position="141"/>
        <end position="208"/>
    </location>
</feature>
<feature type="transmembrane region" description="Helical" evidence="10">
    <location>
        <begin position="76"/>
        <end position="97"/>
    </location>
</feature>
<dbReference type="PANTHER" id="PTHR11984">
    <property type="entry name" value="CONNEXIN"/>
    <property type="match status" value="1"/>
</dbReference>
<keyword evidence="7 10" id="KW-1133">Transmembrane helix</keyword>
<protein>
    <recommendedName>
        <fullName evidence="9">Gap junction protein</fullName>
    </recommendedName>
</protein>
<proteinExistence type="inferred from homology"/>
<dbReference type="AlphaFoldDB" id="A0A670IZ24"/>
<evidence type="ECO:0000256" key="8">
    <source>
        <dbReference type="ARBA" id="ARBA00023136"/>
    </source>
</evidence>
<dbReference type="Pfam" id="PF00029">
    <property type="entry name" value="Connexin"/>
    <property type="match status" value="1"/>
</dbReference>
<keyword evidence="3" id="KW-1003">Cell membrane</keyword>